<dbReference type="eggNOG" id="KOG4484">
    <property type="taxonomic scope" value="Eukaryota"/>
</dbReference>
<evidence type="ECO:0000256" key="5">
    <source>
        <dbReference type="ARBA" id="ARBA00019827"/>
    </source>
</evidence>
<proteinExistence type="inferred from homology"/>
<evidence type="ECO:0000256" key="1">
    <source>
        <dbReference type="ARBA" id="ARBA00002773"/>
    </source>
</evidence>
<comment type="similarity">
    <text evidence="3">Belongs to the EFG1 family.</text>
</comment>
<reference evidence="12" key="1">
    <citation type="submission" date="2010-07" db="EMBL/GenBank/DDBJ databases">
        <title>The genome sequence of Gaeumannomyces graminis var. tritici strain R3-111a-1.</title>
        <authorList>
            <consortium name="The Broad Institute Genome Sequencing Platform"/>
            <person name="Ma L.-J."/>
            <person name="Dead R."/>
            <person name="Young S."/>
            <person name="Zeng Q."/>
            <person name="Koehrsen M."/>
            <person name="Alvarado L."/>
            <person name="Berlin A."/>
            <person name="Chapman S.B."/>
            <person name="Chen Z."/>
            <person name="Freedman E."/>
            <person name="Gellesch M."/>
            <person name="Goldberg J."/>
            <person name="Griggs A."/>
            <person name="Gujja S."/>
            <person name="Heilman E.R."/>
            <person name="Heiman D."/>
            <person name="Hepburn T."/>
            <person name="Howarth C."/>
            <person name="Jen D."/>
            <person name="Larson L."/>
            <person name="Mehta T."/>
            <person name="Neiman D."/>
            <person name="Pearson M."/>
            <person name="Roberts A."/>
            <person name="Saif S."/>
            <person name="Shea T."/>
            <person name="Shenoy N."/>
            <person name="Sisk P."/>
            <person name="Stolte C."/>
            <person name="Sykes S."/>
            <person name="Walk T."/>
            <person name="White J."/>
            <person name="Yandava C."/>
            <person name="Haas B."/>
            <person name="Nusbaum C."/>
            <person name="Birren B."/>
        </authorList>
    </citation>
    <scope>NUCLEOTIDE SEQUENCE [LARGE SCALE GENOMIC DNA]</scope>
    <source>
        <strain evidence="12">R3-111a-1</strain>
    </source>
</reference>
<dbReference type="RefSeq" id="XP_009217916.1">
    <property type="nucleotide sequence ID" value="XM_009219652.1"/>
</dbReference>
<dbReference type="PANTHER" id="PTHR33911">
    <property type="entry name" value="RRNA-PROCESSING PROTEIN EFG1"/>
    <property type="match status" value="1"/>
</dbReference>
<dbReference type="VEuPathDB" id="FungiDB:GGTG_01881"/>
<keyword evidence="7" id="KW-0175">Coiled coil</keyword>
<feature type="compositionally biased region" description="Basic residues" evidence="9">
    <location>
        <begin position="17"/>
        <end position="31"/>
    </location>
</feature>
<evidence type="ECO:0000313" key="12">
    <source>
        <dbReference type="Proteomes" id="UP000006039"/>
    </source>
</evidence>
<dbReference type="InterPro" id="IPR050786">
    <property type="entry name" value="EFG1_rRNA-proc"/>
</dbReference>
<evidence type="ECO:0000256" key="6">
    <source>
        <dbReference type="ARBA" id="ARBA00022552"/>
    </source>
</evidence>
<evidence type="ECO:0000256" key="2">
    <source>
        <dbReference type="ARBA" id="ARBA00004604"/>
    </source>
</evidence>
<evidence type="ECO:0000256" key="3">
    <source>
        <dbReference type="ARBA" id="ARBA00006916"/>
    </source>
</evidence>
<reference evidence="11" key="4">
    <citation type="journal article" date="2015" name="G3 (Bethesda)">
        <title>Genome sequences of three phytopathogenic species of the Magnaporthaceae family of fungi.</title>
        <authorList>
            <person name="Okagaki L.H."/>
            <person name="Nunes C.C."/>
            <person name="Sailsbery J."/>
            <person name="Clay B."/>
            <person name="Brown D."/>
            <person name="John T."/>
            <person name="Oh Y."/>
            <person name="Young N."/>
            <person name="Fitzgerald M."/>
            <person name="Haas B.J."/>
            <person name="Zeng Q."/>
            <person name="Young S."/>
            <person name="Adiconis X."/>
            <person name="Fan L."/>
            <person name="Levin J.Z."/>
            <person name="Mitchell T.K."/>
            <person name="Okubara P.A."/>
            <person name="Farman M.L."/>
            <person name="Kohn L.M."/>
            <person name="Birren B."/>
            <person name="Ma L.-J."/>
            <person name="Dean R.A."/>
        </authorList>
    </citation>
    <scope>NUCLEOTIDE SEQUENCE</scope>
    <source>
        <strain evidence="11">R3-111a-1</strain>
    </source>
</reference>
<evidence type="ECO:0000256" key="9">
    <source>
        <dbReference type="SAM" id="MobiDB-lite"/>
    </source>
</evidence>
<dbReference type="EnsemblFungi" id="EJT81907">
    <property type="protein sequence ID" value="EJT81907"/>
    <property type="gene ID" value="GGTG_01881"/>
</dbReference>
<dbReference type="InterPro" id="IPR019310">
    <property type="entry name" value="Efg1"/>
</dbReference>
<reference evidence="10" key="3">
    <citation type="submission" date="2010-09" db="EMBL/GenBank/DDBJ databases">
        <title>Annotation of Gaeumannomyces graminis var. tritici R3-111a-1.</title>
        <authorList>
            <consortium name="The Broad Institute Genome Sequencing Platform"/>
            <person name="Ma L.-J."/>
            <person name="Dead R."/>
            <person name="Young S.K."/>
            <person name="Zeng Q."/>
            <person name="Gargeya S."/>
            <person name="Fitzgerald M."/>
            <person name="Haas B."/>
            <person name="Abouelleil A."/>
            <person name="Alvarado L."/>
            <person name="Arachchi H.M."/>
            <person name="Berlin A."/>
            <person name="Brown A."/>
            <person name="Chapman S.B."/>
            <person name="Chen Z."/>
            <person name="Dunbar C."/>
            <person name="Freedman E."/>
            <person name="Gearin G."/>
            <person name="Gellesch M."/>
            <person name="Goldberg J."/>
            <person name="Griggs A."/>
            <person name="Gujja S."/>
            <person name="Heiman D."/>
            <person name="Howarth C."/>
            <person name="Larson L."/>
            <person name="Lui A."/>
            <person name="MacDonald P.J.P."/>
            <person name="Mehta T."/>
            <person name="Montmayeur A."/>
            <person name="Murphy C."/>
            <person name="Neiman D."/>
            <person name="Pearson M."/>
            <person name="Priest M."/>
            <person name="Roberts A."/>
            <person name="Saif S."/>
            <person name="Shea T."/>
            <person name="Shenoy N."/>
            <person name="Sisk P."/>
            <person name="Stolte C."/>
            <person name="Sykes S."/>
            <person name="Yandava C."/>
            <person name="Wortman J."/>
            <person name="Nusbaum C."/>
            <person name="Birren B."/>
        </authorList>
    </citation>
    <scope>NUCLEOTIDE SEQUENCE</scope>
    <source>
        <strain evidence="10">R3-111a-1</strain>
    </source>
</reference>
<evidence type="ECO:0000256" key="8">
    <source>
        <dbReference type="ARBA" id="ARBA00023242"/>
    </source>
</evidence>
<reference evidence="10" key="2">
    <citation type="submission" date="2010-07" db="EMBL/GenBank/DDBJ databases">
        <authorList>
            <consortium name="The Broad Institute Genome Sequencing Platform"/>
            <consortium name="Broad Institute Genome Sequencing Center for Infectious Disease"/>
            <person name="Ma L.-J."/>
            <person name="Dead R."/>
            <person name="Young S."/>
            <person name="Zeng Q."/>
            <person name="Koehrsen M."/>
            <person name="Alvarado L."/>
            <person name="Berlin A."/>
            <person name="Chapman S.B."/>
            <person name="Chen Z."/>
            <person name="Freedman E."/>
            <person name="Gellesch M."/>
            <person name="Goldberg J."/>
            <person name="Griggs A."/>
            <person name="Gujja S."/>
            <person name="Heilman E.R."/>
            <person name="Heiman D."/>
            <person name="Hepburn T."/>
            <person name="Howarth C."/>
            <person name="Jen D."/>
            <person name="Larson L."/>
            <person name="Mehta T."/>
            <person name="Neiman D."/>
            <person name="Pearson M."/>
            <person name="Roberts A."/>
            <person name="Saif S."/>
            <person name="Shea T."/>
            <person name="Shenoy N."/>
            <person name="Sisk P."/>
            <person name="Stolte C."/>
            <person name="Sykes S."/>
            <person name="Walk T."/>
            <person name="White J."/>
            <person name="Yandava C."/>
            <person name="Haas B."/>
            <person name="Nusbaum C."/>
            <person name="Birren B."/>
        </authorList>
    </citation>
    <scope>NUCLEOTIDE SEQUENCE</scope>
    <source>
        <strain evidence="10">R3-111a-1</strain>
    </source>
</reference>
<dbReference type="GO" id="GO:0030688">
    <property type="term" value="C:preribosome, small subunit precursor"/>
    <property type="evidence" value="ECO:0007669"/>
    <property type="project" value="TreeGrafter"/>
</dbReference>
<accession>J3NKU0</accession>
<evidence type="ECO:0000256" key="4">
    <source>
        <dbReference type="ARBA" id="ARBA00018689"/>
    </source>
</evidence>
<gene>
    <name evidence="11" type="primary">20342339</name>
    <name evidence="10" type="ORF">GGTG_01881</name>
</gene>
<dbReference type="PANTHER" id="PTHR33911:SF1">
    <property type="entry name" value="RRNA-PROCESSING PROTEIN EFG1"/>
    <property type="match status" value="1"/>
</dbReference>
<evidence type="ECO:0000256" key="7">
    <source>
        <dbReference type="ARBA" id="ARBA00023054"/>
    </source>
</evidence>
<keyword evidence="6" id="KW-0698">rRNA processing</keyword>
<dbReference type="GeneID" id="20342339"/>
<dbReference type="GO" id="GO:0000462">
    <property type="term" value="P:maturation of SSU-rRNA from tricistronic rRNA transcript (SSU-rRNA, 5.8S rRNA, LSU-rRNA)"/>
    <property type="evidence" value="ECO:0007669"/>
    <property type="project" value="TreeGrafter"/>
</dbReference>
<dbReference type="HOGENOM" id="CLU_066912_0_0_1"/>
<organism evidence="10">
    <name type="scientific">Gaeumannomyces tritici (strain R3-111a-1)</name>
    <name type="common">Wheat and barley take-all root rot fungus</name>
    <name type="synonym">Gaeumannomyces graminis var. tritici</name>
    <dbReference type="NCBI Taxonomy" id="644352"/>
    <lineage>
        <taxon>Eukaryota</taxon>
        <taxon>Fungi</taxon>
        <taxon>Dikarya</taxon>
        <taxon>Ascomycota</taxon>
        <taxon>Pezizomycotina</taxon>
        <taxon>Sordariomycetes</taxon>
        <taxon>Sordariomycetidae</taxon>
        <taxon>Magnaporthales</taxon>
        <taxon>Magnaporthaceae</taxon>
        <taxon>Gaeumannomyces</taxon>
    </lineage>
</organism>
<feature type="compositionally biased region" description="Basic and acidic residues" evidence="9">
    <location>
        <begin position="233"/>
        <end position="246"/>
    </location>
</feature>
<dbReference type="OrthoDB" id="47732at2759"/>
<feature type="region of interest" description="Disordered" evidence="9">
    <location>
        <begin position="1"/>
        <end position="67"/>
    </location>
</feature>
<keyword evidence="12" id="KW-1185">Reference proteome</keyword>
<name>J3NKU0_GAET3</name>
<comment type="function">
    <text evidence="1">Involved in rRNA processing.</text>
</comment>
<dbReference type="Proteomes" id="UP000006039">
    <property type="component" value="Unassembled WGS sequence"/>
</dbReference>
<keyword evidence="8" id="KW-0539">Nucleus</keyword>
<comment type="subcellular location">
    <subcellularLocation>
        <location evidence="2">Nucleus</location>
        <location evidence="2">Nucleolus</location>
    </subcellularLocation>
</comment>
<dbReference type="AlphaFoldDB" id="J3NKU0"/>
<feature type="compositionally biased region" description="Basic and acidic residues" evidence="9">
    <location>
        <begin position="206"/>
        <end position="218"/>
    </location>
</feature>
<dbReference type="GO" id="GO:0005730">
    <property type="term" value="C:nucleolus"/>
    <property type="evidence" value="ECO:0007669"/>
    <property type="project" value="UniProtKB-SubCell"/>
</dbReference>
<feature type="region of interest" description="Disordered" evidence="9">
    <location>
        <begin position="206"/>
        <end position="279"/>
    </location>
</feature>
<dbReference type="Pfam" id="PF10153">
    <property type="entry name" value="Efg1"/>
    <property type="match status" value="1"/>
</dbReference>
<evidence type="ECO:0000313" key="10">
    <source>
        <dbReference type="EMBL" id="EJT81907.1"/>
    </source>
</evidence>
<evidence type="ECO:0000313" key="11">
    <source>
        <dbReference type="EnsemblFungi" id="EJT81907"/>
    </source>
</evidence>
<sequence length="279" mass="31342">MGTKRPYSSVDGQGGSYHKHGPSKKKPKQGRRNPGAEDASVNAMKTRARTIQRRLQKQPGDERPMPANVQNDLERELVALKQRIQEARDKKLRSNMIGKYHMVRFFERKKAQRLVKKIQKELDEAKDPDEIAKLQKDLHIAQVDVNYAIYFPFLEQYISLYPSATKASKETGDAPAAQLALHAERPPMWATVEETMEQGERALIRLQNRRPESGGDPKGRKHKVPAEAASGESKPEPLKTKKEDVGGGKGKKKAKELPKAQPDDYESGSESDGGFFEMA</sequence>
<reference evidence="11" key="5">
    <citation type="submission" date="2018-04" db="UniProtKB">
        <authorList>
            <consortium name="EnsemblFungi"/>
        </authorList>
    </citation>
    <scope>IDENTIFICATION</scope>
    <source>
        <strain evidence="11">R3-111a-1</strain>
    </source>
</reference>
<dbReference type="EMBL" id="GL385395">
    <property type="protein sequence ID" value="EJT81907.1"/>
    <property type="molecule type" value="Genomic_DNA"/>
</dbReference>
<feature type="compositionally biased region" description="Basic residues" evidence="9">
    <location>
        <begin position="46"/>
        <end position="56"/>
    </location>
</feature>
<dbReference type="STRING" id="644352.J3NKU0"/>
<protein>
    <recommendedName>
        <fullName evidence="4">rRNA-processing protein EFG1</fullName>
    </recommendedName>
    <alternativeName>
        <fullName evidence="5">rRNA-processing protein efg1</fullName>
    </alternativeName>
</protein>